<gene>
    <name evidence="1" type="ORF">PITG_00794</name>
</gene>
<dbReference type="KEGG" id="pif:PITG_00794"/>
<evidence type="ECO:0000313" key="2">
    <source>
        <dbReference type="Proteomes" id="UP000006643"/>
    </source>
</evidence>
<organism evidence="1 2">
    <name type="scientific">Phytophthora infestans (strain T30-4)</name>
    <name type="common">Potato late blight agent</name>
    <dbReference type="NCBI Taxonomy" id="403677"/>
    <lineage>
        <taxon>Eukaryota</taxon>
        <taxon>Sar</taxon>
        <taxon>Stramenopiles</taxon>
        <taxon>Oomycota</taxon>
        <taxon>Peronosporomycetes</taxon>
        <taxon>Peronosporales</taxon>
        <taxon>Peronosporaceae</taxon>
        <taxon>Phytophthora</taxon>
    </lineage>
</organism>
<dbReference type="HOGENOM" id="CLU_1672686_0_0_1"/>
<dbReference type="GeneID" id="9472669"/>
<keyword evidence="2" id="KW-1185">Reference proteome</keyword>
<dbReference type="Proteomes" id="UP000006643">
    <property type="component" value="Unassembled WGS sequence"/>
</dbReference>
<dbReference type="VEuPathDB" id="FungiDB:PITG_00794"/>
<reference evidence="2" key="1">
    <citation type="journal article" date="2009" name="Nature">
        <title>Genome sequence and analysis of the Irish potato famine pathogen Phytophthora infestans.</title>
        <authorList>
            <consortium name="The Broad Institute Genome Sequencing Platform"/>
            <person name="Haas B.J."/>
            <person name="Kamoun S."/>
            <person name="Zody M.C."/>
            <person name="Jiang R.H."/>
            <person name="Handsaker R.E."/>
            <person name="Cano L.M."/>
            <person name="Grabherr M."/>
            <person name="Kodira C.D."/>
            <person name="Raffaele S."/>
            <person name="Torto-Alalibo T."/>
            <person name="Bozkurt T.O."/>
            <person name="Ah-Fong A.M."/>
            <person name="Alvarado L."/>
            <person name="Anderson V.L."/>
            <person name="Armstrong M.R."/>
            <person name="Avrova A."/>
            <person name="Baxter L."/>
            <person name="Beynon J."/>
            <person name="Boevink P.C."/>
            <person name="Bollmann S.R."/>
            <person name="Bos J.I."/>
            <person name="Bulone V."/>
            <person name="Cai G."/>
            <person name="Cakir C."/>
            <person name="Carrington J.C."/>
            <person name="Chawner M."/>
            <person name="Conti L."/>
            <person name="Costanzo S."/>
            <person name="Ewan R."/>
            <person name="Fahlgren N."/>
            <person name="Fischbach M.A."/>
            <person name="Fugelstad J."/>
            <person name="Gilroy E.M."/>
            <person name="Gnerre S."/>
            <person name="Green P.J."/>
            <person name="Grenville-Briggs L.J."/>
            <person name="Griffith J."/>
            <person name="Grunwald N.J."/>
            <person name="Horn K."/>
            <person name="Horner N.R."/>
            <person name="Hu C.H."/>
            <person name="Huitema E."/>
            <person name="Jeong D.H."/>
            <person name="Jones A.M."/>
            <person name="Jones J.D."/>
            <person name="Jones R.W."/>
            <person name="Karlsson E.K."/>
            <person name="Kunjeti S.G."/>
            <person name="Lamour K."/>
            <person name="Liu Z."/>
            <person name="Ma L."/>
            <person name="Maclean D."/>
            <person name="Chibucos M.C."/>
            <person name="McDonald H."/>
            <person name="McWalters J."/>
            <person name="Meijer H.J."/>
            <person name="Morgan W."/>
            <person name="Morris P.F."/>
            <person name="Munro C.A."/>
            <person name="O'Neill K."/>
            <person name="Ospina-Giraldo M."/>
            <person name="Pinzon A."/>
            <person name="Pritchard L."/>
            <person name="Ramsahoye B."/>
            <person name="Ren Q."/>
            <person name="Restrepo S."/>
            <person name="Roy S."/>
            <person name="Sadanandom A."/>
            <person name="Savidor A."/>
            <person name="Schornack S."/>
            <person name="Schwartz D.C."/>
            <person name="Schumann U.D."/>
            <person name="Schwessinger B."/>
            <person name="Seyer L."/>
            <person name="Sharpe T."/>
            <person name="Silvar C."/>
            <person name="Song J."/>
            <person name="Studholme D.J."/>
            <person name="Sykes S."/>
            <person name="Thines M."/>
            <person name="van de Vondervoort P.J."/>
            <person name="Phuntumart V."/>
            <person name="Wawra S."/>
            <person name="Weide R."/>
            <person name="Win J."/>
            <person name="Young C."/>
            <person name="Zhou S."/>
            <person name="Fry W."/>
            <person name="Meyers B.C."/>
            <person name="van West P."/>
            <person name="Ristaino J."/>
            <person name="Govers F."/>
            <person name="Birch P.R."/>
            <person name="Whisson S.C."/>
            <person name="Judelson H.S."/>
            <person name="Nusbaum C."/>
        </authorList>
    </citation>
    <scope>NUCLEOTIDE SEQUENCE [LARGE SCALE GENOMIC DNA]</scope>
    <source>
        <strain evidence="2">T30-4</strain>
    </source>
</reference>
<dbReference type="InParanoid" id="D0MRQ2"/>
<dbReference type="AlphaFoldDB" id="D0MRQ2"/>
<proteinExistence type="predicted"/>
<dbReference type="EMBL" id="DS028118">
    <property type="protein sequence ID" value="EEY58171.1"/>
    <property type="molecule type" value="Genomic_DNA"/>
</dbReference>
<dbReference type="RefSeq" id="XP_002909357.1">
    <property type="nucleotide sequence ID" value="XM_002909311.1"/>
</dbReference>
<name>D0MRQ2_PHYIT</name>
<evidence type="ECO:0000313" key="1">
    <source>
        <dbReference type="EMBL" id="EEY58171.1"/>
    </source>
</evidence>
<sequence length="158" mass="17437">MVQGLRARSVERIEQTLSNHAPHGVLTQVPESFDWHSKTSLSVPILHKAMLRVMLRAVIDGMNLPVPAPTLDKKVGAHYTDTLRSSGATESVSPNDSVMCKSERHRKPLRVRPRFYDICFAKASKRTIQWKNIAQPPIGLTSGSSRKMCGTFGNATGS</sequence>
<protein>
    <submittedName>
        <fullName evidence="1">Uncharacterized protein</fullName>
    </submittedName>
</protein>
<accession>D0MRQ2</accession>